<dbReference type="InterPro" id="IPR001943">
    <property type="entry name" value="UVR_dom"/>
</dbReference>
<name>F9DUC1_9BACL</name>
<dbReference type="GO" id="GO:0005507">
    <property type="term" value="F:copper ion binding"/>
    <property type="evidence" value="ECO:0007669"/>
    <property type="project" value="TreeGrafter"/>
</dbReference>
<feature type="domain" description="UVR" evidence="1">
    <location>
        <begin position="137"/>
        <end position="172"/>
    </location>
</feature>
<dbReference type="PANTHER" id="PTHR38430">
    <property type="entry name" value="PROTEIN-ARGININE KINASE ACTIVATOR PROTEIN"/>
    <property type="match status" value="1"/>
</dbReference>
<proteinExistence type="predicted"/>
<dbReference type="HOGENOM" id="CLU_102553_1_0_9"/>
<dbReference type="GO" id="GO:0008270">
    <property type="term" value="F:zinc ion binding"/>
    <property type="evidence" value="ECO:0007669"/>
    <property type="project" value="TreeGrafter"/>
</dbReference>
<protein>
    <submittedName>
        <fullName evidence="2">Transcriptional regulator</fullName>
    </submittedName>
</protein>
<evidence type="ECO:0000313" key="3">
    <source>
        <dbReference type="Proteomes" id="UP000005316"/>
    </source>
</evidence>
<dbReference type="SUPFAM" id="SSF46600">
    <property type="entry name" value="C-terminal UvrC-binding domain of UvrB"/>
    <property type="match status" value="1"/>
</dbReference>
<dbReference type="AlphaFoldDB" id="F9DUC1"/>
<dbReference type="InterPro" id="IPR036876">
    <property type="entry name" value="UVR_dom_sf"/>
</dbReference>
<dbReference type="InterPro" id="IPR025542">
    <property type="entry name" value="YacH"/>
</dbReference>
<gene>
    <name evidence="2" type="ORF">HMPREF9372_2402</name>
</gene>
<evidence type="ECO:0000313" key="2">
    <source>
        <dbReference type="EMBL" id="EGQ24719.1"/>
    </source>
</evidence>
<sequence>MLCENCKERPATVVFKQETMNGTTERHLCDKCAFYSQTFSFSPDQEPLSIQQFLAHWLGGSELLQGQKSNETLPDGPKCPSCGLTFHRFLDIGKFGCATCYDTFREQLPRVFAKLHNGNTNHGGKVPVSFNERFALKKQLEDIRTKMKEAVEAERFEEAAILRDEANTVKQQLADGGDDQHVI</sequence>
<dbReference type="PANTHER" id="PTHR38430:SF1">
    <property type="entry name" value="PROTEIN-ARGININE KINASE ACTIVATOR PROTEIN"/>
    <property type="match status" value="1"/>
</dbReference>
<dbReference type="Gene3D" id="4.10.860.10">
    <property type="entry name" value="UVR domain"/>
    <property type="match status" value="1"/>
</dbReference>
<dbReference type="GO" id="GO:0050897">
    <property type="term" value="F:cobalt ion binding"/>
    <property type="evidence" value="ECO:0007669"/>
    <property type="project" value="TreeGrafter"/>
</dbReference>
<comment type="caution">
    <text evidence="2">The sequence shown here is derived from an EMBL/GenBank/DDBJ whole genome shotgun (WGS) entry which is preliminary data.</text>
</comment>
<dbReference type="eggNOG" id="COG3880">
    <property type="taxonomic scope" value="Bacteria"/>
</dbReference>
<dbReference type="EMBL" id="AFPZ01000071">
    <property type="protein sequence ID" value="EGQ24719.1"/>
    <property type="molecule type" value="Genomic_DNA"/>
</dbReference>
<dbReference type="RefSeq" id="WP_009499086.1">
    <property type="nucleotide sequence ID" value="NZ_GL982999.1"/>
</dbReference>
<dbReference type="STRING" id="759851.SAMN04244570_0008"/>
<reference evidence="2 3" key="1">
    <citation type="submission" date="2011-04" db="EMBL/GenBank/DDBJ databases">
        <authorList>
            <person name="Muzny D."/>
            <person name="Qin X."/>
            <person name="Deng J."/>
            <person name="Jiang H."/>
            <person name="Liu Y."/>
            <person name="Qu J."/>
            <person name="Song X.-Z."/>
            <person name="Zhang L."/>
            <person name="Thornton R."/>
            <person name="Coyle M."/>
            <person name="Francisco L."/>
            <person name="Jackson L."/>
            <person name="Javaid M."/>
            <person name="Korchina V."/>
            <person name="Kovar C."/>
            <person name="Mata R."/>
            <person name="Mathew T."/>
            <person name="Ngo R."/>
            <person name="Nguyen L."/>
            <person name="Nguyen N."/>
            <person name="Okwuonu G."/>
            <person name="Ongeri F."/>
            <person name="Pham C."/>
            <person name="Simmons D."/>
            <person name="Wilczek-Boney K."/>
            <person name="Hale W."/>
            <person name="Jakkamsetti A."/>
            <person name="Pham P."/>
            <person name="Ruth R."/>
            <person name="San Lucas F."/>
            <person name="Warren J."/>
            <person name="Zhang J."/>
            <person name="Zhao Z."/>
            <person name="Zhou C."/>
            <person name="Zhu D."/>
            <person name="Lee S."/>
            <person name="Bess C."/>
            <person name="Blankenburg K."/>
            <person name="Forbes L."/>
            <person name="Fu Q."/>
            <person name="Gubbala S."/>
            <person name="Hirani K."/>
            <person name="Jayaseelan J.C."/>
            <person name="Lara F."/>
            <person name="Munidasa M."/>
            <person name="Palculict T."/>
            <person name="Patil S."/>
            <person name="Pu L.-L."/>
            <person name="Saada N."/>
            <person name="Tang L."/>
            <person name="Weissenberger G."/>
            <person name="Zhu Y."/>
            <person name="Hemphill L."/>
            <person name="Shang Y."/>
            <person name="Youmans B."/>
            <person name="Ayvaz T."/>
            <person name="Ross M."/>
            <person name="Santibanez J."/>
            <person name="Aqrawi P."/>
            <person name="Gross S."/>
            <person name="Joshi V."/>
            <person name="Fowler G."/>
            <person name="Nazareth L."/>
            <person name="Reid J."/>
            <person name="Worley K."/>
            <person name="Petrosino J."/>
            <person name="Highlander S."/>
            <person name="Gibbs R."/>
        </authorList>
    </citation>
    <scope>NUCLEOTIDE SEQUENCE [LARGE SCALE GENOMIC DNA]</scope>
    <source>
        <strain evidence="2 3">2681</strain>
    </source>
</reference>
<accession>F9DUC1</accession>
<dbReference type="GO" id="GO:1990170">
    <property type="term" value="P:stress response to cadmium ion"/>
    <property type="evidence" value="ECO:0007669"/>
    <property type="project" value="TreeGrafter"/>
</dbReference>
<dbReference type="PIRSF" id="PIRSF015034">
    <property type="entry name" value="YacH"/>
    <property type="match status" value="1"/>
</dbReference>
<dbReference type="GO" id="GO:1990169">
    <property type="term" value="P:stress response to copper ion"/>
    <property type="evidence" value="ECO:0007669"/>
    <property type="project" value="TreeGrafter"/>
</dbReference>
<organism evidence="2 3">
    <name type="scientific">Sporosarcina newyorkensis 2681</name>
    <dbReference type="NCBI Taxonomy" id="1027292"/>
    <lineage>
        <taxon>Bacteria</taxon>
        <taxon>Bacillati</taxon>
        <taxon>Bacillota</taxon>
        <taxon>Bacilli</taxon>
        <taxon>Bacillales</taxon>
        <taxon>Caryophanaceae</taxon>
        <taxon>Sporosarcina</taxon>
    </lineage>
</organism>
<dbReference type="OrthoDB" id="9788704at2"/>
<dbReference type="Proteomes" id="UP000005316">
    <property type="component" value="Unassembled WGS sequence"/>
</dbReference>
<dbReference type="GO" id="GO:0046870">
    <property type="term" value="F:cadmium ion binding"/>
    <property type="evidence" value="ECO:0007669"/>
    <property type="project" value="TreeGrafter"/>
</dbReference>
<dbReference type="Pfam" id="PF02151">
    <property type="entry name" value="UVR"/>
    <property type="match status" value="1"/>
</dbReference>
<dbReference type="PROSITE" id="PS50151">
    <property type="entry name" value="UVR"/>
    <property type="match status" value="1"/>
</dbReference>
<evidence type="ECO:0000259" key="1">
    <source>
        <dbReference type="PROSITE" id="PS50151"/>
    </source>
</evidence>